<dbReference type="RefSeq" id="XP_068353216.1">
    <property type="nucleotide sequence ID" value="XM_068509014.1"/>
</dbReference>
<dbReference type="EMBL" id="MLAK01000972">
    <property type="protein sequence ID" value="OHT00080.1"/>
    <property type="molecule type" value="Genomic_DNA"/>
</dbReference>
<comment type="caution">
    <text evidence="2">The sequence shown here is derived from an EMBL/GenBank/DDBJ whole genome shotgun (WGS) entry which is preliminary data.</text>
</comment>
<dbReference type="GO" id="GO:0006457">
    <property type="term" value="P:protein folding"/>
    <property type="evidence" value="ECO:0007669"/>
    <property type="project" value="InterPro"/>
</dbReference>
<dbReference type="Pfam" id="PF01556">
    <property type="entry name" value="DnaJ_C"/>
    <property type="match status" value="1"/>
</dbReference>
<dbReference type="FunFam" id="2.60.260.20:FF:000013">
    <property type="entry name" value="DnaJ subfamily B member 11"/>
    <property type="match status" value="1"/>
</dbReference>
<dbReference type="OrthoDB" id="550424at2759"/>
<evidence type="ECO:0000259" key="1">
    <source>
        <dbReference type="PROSITE" id="PS50076"/>
    </source>
</evidence>
<dbReference type="Gene3D" id="1.10.287.110">
    <property type="entry name" value="DnaJ domain"/>
    <property type="match status" value="1"/>
</dbReference>
<gene>
    <name evidence="2" type="ORF">TRFO_33318</name>
</gene>
<dbReference type="InterPro" id="IPR036869">
    <property type="entry name" value="J_dom_sf"/>
</dbReference>
<dbReference type="Gene3D" id="2.60.260.20">
    <property type="entry name" value="Urease metallochaperone UreE, N-terminal domain"/>
    <property type="match status" value="2"/>
</dbReference>
<feature type="domain" description="J" evidence="1">
    <location>
        <begin position="23"/>
        <end position="87"/>
    </location>
</feature>
<keyword evidence="3" id="KW-1185">Reference proteome</keyword>
<organism evidence="2 3">
    <name type="scientific">Tritrichomonas foetus</name>
    <dbReference type="NCBI Taxonomy" id="1144522"/>
    <lineage>
        <taxon>Eukaryota</taxon>
        <taxon>Metamonada</taxon>
        <taxon>Parabasalia</taxon>
        <taxon>Tritrichomonadida</taxon>
        <taxon>Tritrichomonadidae</taxon>
        <taxon>Tritrichomonas</taxon>
    </lineage>
</organism>
<dbReference type="CDD" id="cd10747">
    <property type="entry name" value="DnaJ_C"/>
    <property type="match status" value="1"/>
</dbReference>
<dbReference type="AlphaFoldDB" id="A0A1J4JNU9"/>
<reference evidence="2" key="1">
    <citation type="submission" date="2016-10" db="EMBL/GenBank/DDBJ databases">
        <authorList>
            <person name="Benchimol M."/>
            <person name="Almeida L.G."/>
            <person name="Vasconcelos A.T."/>
            <person name="Perreira-Neves A."/>
            <person name="Rosa I.A."/>
            <person name="Tasca T."/>
            <person name="Bogo M.R."/>
            <person name="de Souza W."/>
        </authorList>
    </citation>
    <scope>NUCLEOTIDE SEQUENCE [LARGE SCALE GENOMIC DNA]</scope>
    <source>
        <strain evidence="2">K</strain>
    </source>
</reference>
<dbReference type="PROSITE" id="PS50076">
    <property type="entry name" value="DNAJ_2"/>
    <property type="match status" value="1"/>
</dbReference>
<protein>
    <submittedName>
        <fullName evidence="2">DnaJ domain containing protein</fullName>
    </submittedName>
</protein>
<dbReference type="GO" id="GO:0030544">
    <property type="term" value="F:Hsp70 protein binding"/>
    <property type="evidence" value="ECO:0007669"/>
    <property type="project" value="InterPro"/>
</dbReference>
<dbReference type="SUPFAM" id="SSF46565">
    <property type="entry name" value="Chaperone J-domain"/>
    <property type="match status" value="1"/>
</dbReference>
<dbReference type="GeneID" id="94843718"/>
<name>A0A1J4JNU9_9EUKA</name>
<dbReference type="GO" id="GO:0051082">
    <property type="term" value="F:unfolded protein binding"/>
    <property type="evidence" value="ECO:0007669"/>
    <property type="project" value="InterPro"/>
</dbReference>
<dbReference type="InterPro" id="IPR001623">
    <property type="entry name" value="DnaJ_domain"/>
</dbReference>
<dbReference type="InterPro" id="IPR002939">
    <property type="entry name" value="DnaJ_C"/>
</dbReference>
<dbReference type="PANTHER" id="PTHR43888">
    <property type="entry name" value="DNAJ-LIKE-2, ISOFORM A-RELATED"/>
    <property type="match status" value="1"/>
</dbReference>
<accession>A0A1J4JNU9</accession>
<sequence length="322" mass="36793">MIFLISLLNFVQKFNTSELTNVNFYQLTGLQKTDNDRAVVRSFKRFLSQKKKHPGPTERTLKLWKQTQLAYDILGNPDSRALYDAFGMDFVNVTGFQVMGYQSDATLEALKQMFGGQVPPEMQNYGGMIFYPVQFDILEYLTGSEKTVKVFRQTRCVCPKGRRKCAECRRNPWKEEVVEHKIQLPQGATEYHRIIAKGFGDPEKGRGATDVIFICYCKPDELFKRDGADILTNVTINLATAIRGGEIEIENFDGQKIEVDIQGGVQHGETRRIPDHGLPYFLDPTKRGDLVVTFAIEFPETLTEEQKKIIQEELPDDPSLYE</sequence>
<dbReference type="VEuPathDB" id="TrichDB:TRFO_33318"/>
<dbReference type="InterPro" id="IPR044713">
    <property type="entry name" value="DNJA1/2-like"/>
</dbReference>
<proteinExistence type="predicted"/>
<dbReference type="InterPro" id="IPR008971">
    <property type="entry name" value="HSP40/DnaJ_pept-bd"/>
</dbReference>
<dbReference type="SUPFAM" id="SSF49493">
    <property type="entry name" value="HSP40/DnaJ peptide-binding domain"/>
    <property type="match status" value="1"/>
</dbReference>
<evidence type="ECO:0000313" key="3">
    <source>
        <dbReference type="Proteomes" id="UP000179807"/>
    </source>
</evidence>
<dbReference type="Proteomes" id="UP000179807">
    <property type="component" value="Unassembled WGS sequence"/>
</dbReference>
<evidence type="ECO:0000313" key="2">
    <source>
        <dbReference type="EMBL" id="OHT00080.1"/>
    </source>
</evidence>